<evidence type="ECO:0000313" key="5">
    <source>
        <dbReference type="Proteomes" id="UP000053586"/>
    </source>
</evidence>
<keyword evidence="5" id="KW-1185">Reference proteome</keyword>
<dbReference type="InterPro" id="IPR012338">
    <property type="entry name" value="Beta-lactam/transpept-like"/>
</dbReference>
<reference evidence="4 5" key="2">
    <citation type="journal article" date="2017" name="Antonie Van Leeuwenhoek">
        <title>Rhizobium rhizosphaerae sp. nov., a novel species isolated from rice rhizosphere.</title>
        <authorList>
            <person name="Zhao J.J."/>
            <person name="Zhang J."/>
            <person name="Zhang R.J."/>
            <person name="Zhang C.W."/>
            <person name="Yin H.Q."/>
            <person name="Zhang X.X."/>
        </authorList>
    </citation>
    <scope>NUCLEOTIDE SEQUENCE [LARGE SCALE GENOMIC DNA]</scope>
    <source>
        <strain evidence="4 5">ACAM 611</strain>
    </source>
</reference>
<dbReference type="eggNOG" id="COG1680">
    <property type="taxonomic scope" value="Bacteria"/>
</dbReference>
<dbReference type="PANTHER" id="PTHR43283">
    <property type="entry name" value="BETA-LACTAMASE-RELATED"/>
    <property type="match status" value="1"/>
</dbReference>
<feature type="domain" description="Beta-lactamase-related" evidence="2">
    <location>
        <begin position="189"/>
        <end position="475"/>
    </location>
</feature>
<evidence type="ECO:0000259" key="2">
    <source>
        <dbReference type="Pfam" id="PF00144"/>
    </source>
</evidence>
<feature type="domain" description="DUF4440" evidence="3">
    <location>
        <begin position="47"/>
        <end position="157"/>
    </location>
</feature>
<dbReference type="Gene3D" id="3.10.450.50">
    <property type="match status" value="1"/>
</dbReference>
<dbReference type="Pfam" id="PF00144">
    <property type="entry name" value="Beta-lactamase"/>
    <property type="match status" value="1"/>
</dbReference>
<evidence type="ECO:0000313" key="4">
    <source>
        <dbReference type="EMBL" id="GAB55317.1"/>
    </source>
</evidence>
<sequence>MIKFLVINPIVAICLCFTTCLSFAQVDQNSELFKTIMSKDSQLFEVSFNTCDVSQFENILSTELTFFHDKDGISNKNEFLSQLRNGLCKSPKKYQSRRELIETSTEVFPLYKKENIYAAIQKGEHRFYETLAGFDEKFASSARFTNVWFLEENEWKLRTSLSYDHQADFNISEENSLFDNNEEINSWLKSNGVPTLGIGVIKKGQLQQVRVFGELEAGESAPYNTIFNVASLAKPVTAIVALKLVSSGKWSLDEPIFKYWTDPDVANDTRSKQVTTRHILSHQSGFPNWRYMNKSGELDFKSAPGEKYQYSGEGFEYLRKALESKFGKSLNELATELVFNPSSMIDTQYVFNSSIDQSRFAKGYNSDGIAYDTIKNQTANGADDLLTSIEDYGKFLVSVLNKDGISEEVYKEMTSHQVESTKGKHFGLGFEIYDFDDGEYALSHGGADKGAQTIVFIFPNTKDGLIIFTNVDDGYKVFEKLLLHYLGKRGMRIMEIEMSQ</sequence>
<dbReference type="SUPFAM" id="SSF56601">
    <property type="entry name" value="beta-lactamase/transpeptidase-like"/>
    <property type="match status" value="1"/>
</dbReference>
<gene>
    <name evidence="4" type="ORF">GPUN_1193</name>
</gene>
<dbReference type="RefSeq" id="WP_006004245.1">
    <property type="nucleotide sequence ID" value="NZ_BAET01000008.1"/>
</dbReference>
<feature type="chain" id="PRO_5003598188" evidence="1">
    <location>
        <begin position="25"/>
        <end position="500"/>
    </location>
</feature>
<dbReference type="SUPFAM" id="SSF54427">
    <property type="entry name" value="NTF2-like"/>
    <property type="match status" value="1"/>
</dbReference>
<dbReference type="InterPro" id="IPR027843">
    <property type="entry name" value="DUF4440"/>
</dbReference>
<dbReference type="InterPro" id="IPR001466">
    <property type="entry name" value="Beta-lactam-related"/>
</dbReference>
<dbReference type="InterPro" id="IPR032710">
    <property type="entry name" value="NTF2-like_dom_sf"/>
</dbReference>
<dbReference type="Pfam" id="PF14534">
    <property type="entry name" value="DUF4440"/>
    <property type="match status" value="1"/>
</dbReference>
<accession>H5TAJ0</accession>
<dbReference type="AlphaFoldDB" id="H5TAJ0"/>
<reference evidence="4 5" key="1">
    <citation type="journal article" date="2012" name="J. Bacteriol.">
        <title>Genome sequence of proteorhodopsin-containing sea ice bacterium Glaciecola punicea ACAM 611T.</title>
        <authorList>
            <person name="Qin Q.-L."/>
            <person name="Xie B.-B."/>
            <person name="Shu Y.-L."/>
            <person name="Rong J.-C."/>
            <person name="Zhao D.-L."/>
            <person name="Zhang X.-Y."/>
            <person name="Chen X.-L."/>
            <person name="Zhou B.-C."/>
            <person name="Zhanga Y.-Z."/>
        </authorList>
    </citation>
    <scope>NUCLEOTIDE SEQUENCE [LARGE SCALE GENOMIC DNA]</scope>
    <source>
        <strain evidence="4 5">ACAM 611</strain>
    </source>
</reference>
<dbReference type="OrthoDB" id="119951at2"/>
<name>H5TAJ0_9ALTE</name>
<dbReference type="Gene3D" id="3.40.710.10">
    <property type="entry name" value="DD-peptidase/beta-lactamase superfamily"/>
    <property type="match status" value="1"/>
</dbReference>
<proteinExistence type="predicted"/>
<dbReference type="PANTHER" id="PTHR43283:SF18">
    <property type="match status" value="1"/>
</dbReference>
<dbReference type="Proteomes" id="UP000053586">
    <property type="component" value="Unassembled WGS sequence"/>
</dbReference>
<keyword evidence="1" id="KW-0732">Signal</keyword>
<evidence type="ECO:0000259" key="3">
    <source>
        <dbReference type="Pfam" id="PF14534"/>
    </source>
</evidence>
<protein>
    <submittedName>
        <fullName evidence="4">Beta-lactamase</fullName>
    </submittedName>
</protein>
<feature type="signal peptide" evidence="1">
    <location>
        <begin position="1"/>
        <end position="24"/>
    </location>
</feature>
<comment type="caution">
    <text evidence="4">The sequence shown here is derived from an EMBL/GenBank/DDBJ whole genome shotgun (WGS) entry which is preliminary data.</text>
</comment>
<dbReference type="InterPro" id="IPR050789">
    <property type="entry name" value="Diverse_Enzym_Activities"/>
</dbReference>
<organism evidence="4 5">
    <name type="scientific">Glaciecola punicea ACAM 611</name>
    <dbReference type="NCBI Taxonomy" id="1121923"/>
    <lineage>
        <taxon>Bacteria</taxon>
        <taxon>Pseudomonadati</taxon>
        <taxon>Pseudomonadota</taxon>
        <taxon>Gammaproteobacteria</taxon>
        <taxon>Alteromonadales</taxon>
        <taxon>Alteromonadaceae</taxon>
        <taxon>Glaciecola</taxon>
    </lineage>
</organism>
<dbReference type="EMBL" id="BAET01000008">
    <property type="protein sequence ID" value="GAB55317.1"/>
    <property type="molecule type" value="Genomic_DNA"/>
</dbReference>
<evidence type="ECO:0000256" key="1">
    <source>
        <dbReference type="SAM" id="SignalP"/>
    </source>
</evidence>